<dbReference type="Gene3D" id="2.40.50.730">
    <property type="match status" value="1"/>
</dbReference>
<evidence type="ECO:0000256" key="3">
    <source>
        <dbReference type="ARBA" id="ARBA00022679"/>
    </source>
</evidence>
<comment type="caution">
    <text evidence="18">The sequence shown here is derived from an EMBL/GenBank/DDBJ whole genome shotgun (WGS) entry which is preliminary data.</text>
</comment>
<dbReference type="GO" id="GO:0005658">
    <property type="term" value="C:alpha DNA polymerase:primase complex"/>
    <property type="evidence" value="ECO:0007669"/>
    <property type="project" value="UniProtKB-ARBA"/>
</dbReference>
<organism evidence="18 19">
    <name type="scientific">Geotrichum candidum</name>
    <name type="common">Oospora lactis</name>
    <name type="synonym">Dipodascus geotrichum</name>
    <dbReference type="NCBI Taxonomy" id="1173061"/>
    <lineage>
        <taxon>Eukaryota</taxon>
        <taxon>Fungi</taxon>
        <taxon>Dikarya</taxon>
        <taxon>Ascomycota</taxon>
        <taxon>Saccharomycotina</taxon>
        <taxon>Dipodascomycetes</taxon>
        <taxon>Dipodascales</taxon>
        <taxon>Dipodascaceae</taxon>
        <taxon>Geotrichum</taxon>
    </lineage>
</organism>
<feature type="domain" description="Zinc finger DNA-directed DNA polymerase family B alpha" evidence="16">
    <location>
        <begin position="1293"/>
        <end position="1492"/>
    </location>
</feature>
<dbReference type="STRING" id="1173061.A0A0J9X9U3"/>
<evidence type="ECO:0000313" key="19">
    <source>
        <dbReference type="Proteomes" id="UP000242525"/>
    </source>
</evidence>
<dbReference type="PROSITE" id="PS00116">
    <property type="entry name" value="DNA_POLYMERASE_B"/>
    <property type="match status" value="1"/>
</dbReference>
<dbReference type="Gene3D" id="1.10.132.60">
    <property type="entry name" value="DNA polymerase family B, C-terminal domain"/>
    <property type="match status" value="1"/>
</dbReference>
<dbReference type="GO" id="GO:0000166">
    <property type="term" value="F:nucleotide binding"/>
    <property type="evidence" value="ECO:0007669"/>
    <property type="project" value="InterPro"/>
</dbReference>
<dbReference type="Proteomes" id="UP000242525">
    <property type="component" value="Unassembled WGS sequence"/>
</dbReference>
<evidence type="ECO:0000256" key="1">
    <source>
        <dbReference type="ARBA" id="ARBA00004123"/>
    </source>
</evidence>
<dbReference type="InterPro" id="IPR045846">
    <property type="entry name" value="POLBc_alpha"/>
</dbReference>
<dbReference type="InterPro" id="IPR043502">
    <property type="entry name" value="DNA/RNA_pol_sf"/>
</dbReference>
<comment type="catalytic activity">
    <reaction evidence="12">
        <text>DNA(n) + a 2'-deoxyribonucleoside 5'-triphosphate = DNA(n+1) + diphosphate</text>
        <dbReference type="Rhea" id="RHEA:22508"/>
        <dbReference type="Rhea" id="RHEA-COMP:17339"/>
        <dbReference type="Rhea" id="RHEA-COMP:17340"/>
        <dbReference type="ChEBI" id="CHEBI:33019"/>
        <dbReference type="ChEBI" id="CHEBI:61560"/>
        <dbReference type="ChEBI" id="CHEBI:173112"/>
        <dbReference type="EC" id="2.7.7.7"/>
    </reaction>
</comment>
<dbReference type="PANTHER" id="PTHR45861:SF1">
    <property type="entry name" value="DNA POLYMERASE ALPHA CATALYTIC SUBUNIT"/>
    <property type="match status" value="1"/>
</dbReference>
<sequence length="1495" mass="169589">MSEGLDRKKRLAQLAALKRSNKKSRVESYEEETPLYDIVDEDQYRRDLADDDFVEINDGDHGYAYDDGTNDLGDSKHNYYSDDDIVDVEKDRSRTKSKKRKPNAKQELAPPPKKPLNKSIKSFMAPVLKEQPKQISKQDEADLESILSGINTKRPVKKPVEKKPKSVPARHLGTDLRGSPAIKSSFTKENRQHLPAIKKEITSSPPPLSDNFNDDMDFDIDAIDDEPDQKSALPSSPTNFKSNQISDEDDDELVPTALNAGKRTALFNKRSIEVKTEIKKEIKQEIKQEIKSPIKPSPQLQVPAPVEEVPDASEWLDINSALPYEAAADFQNIKRVSLDDATDDEGNMLFFWTDFKEIGDSLALFGKVKAPSGQYVSAFLFIRSSKRELYFLPRKNKVVNGVETDEPVEISDVYEEVDKLMSSRGVKEFASKPEERKYCFEIADVPREATYLKVLYNYDRKAAFPMDLQGMTFSHVFGTNTNIFENFVLSREVMGPCWLKVSNVSPINNVSWCNLEAEVPSPASITVVPESEAPPPPPMNFLTFSIRTIMNRKLNRQEIVAISGRVHNNLDHDTTIPPEKLSSILFTLVRPVNNSVFPLGFEREIEHQSKGKQTITTFKSEEALLSEFLNRVQKFDPDVLVGHSLENIHFNILAHRLKEKNIQGWSRLGRIRQSHWPSSFSKAGSMYWQRNIVAGRLMCDISNTFGKSLTLKCNSWTLTEMCDVYLSQARFDQPIDCSLSKWIQDAPGLFQFISHNEADTYFISSIALKLQMMALSKQLTNLAGNSWARTLSGTRAERNEYILLHQFYKQGYIVPDKGGNQIKAKSGNKHDDIDEELDNDNSVGTKKKDKYKGGLVFEPEKGLYDHIILVMDFNSLYPSIIQEYNICFTTVERQLSNEQHRGDEEEQVPEVPDGSVPLGIFPRLVQNLVQRRRAVKSNMKDPKATPVQLAQWDIKQQALKLTANSMYGCLGFTKSRFYARPLAVLTTFKGREILTNTKELAEANGLKVIYGDTDSVMINTNVDVYDEAIKTGNDFKRQVNERYRLLEIDIDNVFRRMLLHAKKKYAAVNMSVSKDGQIKTSIEVKGLDMKRREYCDLSKEASQYALNQILGDMPSEEALEHIHEYLRELSTRLRENQVPLVKLIIRNKLGKHPKDYPQGHTMPHVQVAKRRIEKGEIVKIDDVIAYIIAADSIPEDDTEGGSAPASKHVADRAYTLAEFKAAPGGPMKPDVEYYLTRQILPPLERLCAPIEGTDAIRLADCLGLDTEKYKQSHISRENGSNSSGLELSTFQTTIDDAERFRYAAQLRLRCALCECVFSYTGLTTMGENHTTAEGIRCDQCRRTLPMTMVNAQLEAQIRQQIASYYAARVVCAECRVVTRQVGVYGRKCVSPTCHGGLVSYEYSDLRMYNQLLYYDSLFDVDRAKRLAAATSGSNAPGIKTEVADDDHDKRLTALEVDVLAEQNRLRFQVPRRVVDKYLSRCGRRYVDMKNIFGFM</sequence>
<feature type="compositionally biased region" description="Basic and acidic residues" evidence="13">
    <location>
        <begin position="186"/>
        <end position="201"/>
    </location>
</feature>
<dbReference type="Gene3D" id="3.30.70.2820">
    <property type="match status" value="1"/>
</dbReference>
<dbReference type="Gene3D" id="1.10.3200.20">
    <property type="entry name" value="DNA Polymerase alpha, zinc finger"/>
    <property type="match status" value="1"/>
</dbReference>
<dbReference type="InterPro" id="IPR024647">
    <property type="entry name" value="DNA_pol_a_cat_su_N"/>
</dbReference>
<dbReference type="CDD" id="cd05532">
    <property type="entry name" value="POLBc_alpha"/>
    <property type="match status" value="1"/>
</dbReference>
<dbReference type="GO" id="GO:0008270">
    <property type="term" value="F:zinc ion binding"/>
    <property type="evidence" value="ECO:0007669"/>
    <property type="project" value="UniProtKB-KW"/>
</dbReference>
<dbReference type="Pfam" id="PF00136">
    <property type="entry name" value="DNA_pol_B"/>
    <property type="match status" value="1"/>
</dbReference>
<feature type="compositionally biased region" description="Acidic residues" evidence="13">
    <location>
        <begin position="212"/>
        <end position="227"/>
    </location>
</feature>
<dbReference type="InterPro" id="IPR017964">
    <property type="entry name" value="DNA-dir_DNA_pol_B_CS"/>
</dbReference>
<keyword evidence="8" id="KW-0862">Zinc</keyword>
<gene>
    <name evidence="18" type="ORF">BN980_GECA06s02254g</name>
</gene>
<dbReference type="SUPFAM" id="SSF53098">
    <property type="entry name" value="Ribonuclease H-like"/>
    <property type="match status" value="1"/>
</dbReference>
<dbReference type="Pfam" id="PF03104">
    <property type="entry name" value="DNA_pol_B_exo1"/>
    <property type="match status" value="1"/>
</dbReference>
<evidence type="ECO:0000256" key="7">
    <source>
        <dbReference type="ARBA" id="ARBA00022771"/>
    </source>
</evidence>
<dbReference type="PANTHER" id="PTHR45861">
    <property type="entry name" value="DNA POLYMERASE ALPHA CATALYTIC SUBUNIT"/>
    <property type="match status" value="1"/>
</dbReference>
<dbReference type="Gene3D" id="3.30.420.10">
    <property type="entry name" value="Ribonuclease H-like superfamily/Ribonuclease H"/>
    <property type="match status" value="1"/>
</dbReference>
<keyword evidence="3 12" id="KW-0808">Transferase</keyword>
<keyword evidence="6" id="KW-0479">Metal-binding</keyword>
<keyword evidence="4 12" id="KW-0548">Nucleotidyltransferase</keyword>
<evidence type="ECO:0000256" key="11">
    <source>
        <dbReference type="ARBA" id="ARBA00023242"/>
    </source>
</evidence>
<keyword evidence="19" id="KW-1185">Reference proteome</keyword>
<feature type="domain" description="DNA-directed DNA polymerase family B multifunctional" evidence="14">
    <location>
        <begin position="786"/>
        <end position="1250"/>
    </location>
</feature>
<evidence type="ECO:0000256" key="5">
    <source>
        <dbReference type="ARBA" id="ARBA00022705"/>
    </source>
</evidence>
<proteinExistence type="inferred from homology"/>
<dbReference type="PRINTS" id="PR00106">
    <property type="entry name" value="DNAPOLB"/>
</dbReference>
<dbReference type="EC" id="2.7.7.7" evidence="12"/>
<reference evidence="18" key="1">
    <citation type="submission" date="2014-03" db="EMBL/GenBank/DDBJ databases">
        <authorList>
            <person name="Casaregola S."/>
        </authorList>
    </citation>
    <scope>NUCLEOTIDE SEQUENCE [LARGE SCALE GENOMIC DNA]</scope>
    <source>
        <strain evidence="18">CLIB 918</strain>
    </source>
</reference>
<feature type="region of interest" description="Disordered" evidence="13">
    <location>
        <begin position="819"/>
        <end position="845"/>
    </location>
</feature>
<dbReference type="OrthoDB" id="6755010at2759"/>
<dbReference type="InterPro" id="IPR006133">
    <property type="entry name" value="DNA-dir_DNA_pol_B_exonuc"/>
</dbReference>
<dbReference type="Pfam" id="PF12254">
    <property type="entry name" value="DNA_pol_alpha_N"/>
    <property type="match status" value="1"/>
</dbReference>
<feature type="region of interest" description="Disordered" evidence="13">
    <location>
        <begin position="50"/>
        <end position="119"/>
    </location>
</feature>
<dbReference type="InterPro" id="IPR012337">
    <property type="entry name" value="RNaseH-like_sf"/>
</dbReference>
<dbReference type="InterPro" id="IPR036397">
    <property type="entry name" value="RNaseH_sf"/>
</dbReference>
<evidence type="ECO:0000256" key="2">
    <source>
        <dbReference type="ARBA" id="ARBA00005755"/>
    </source>
</evidence>
<dbReference type="EMBL" id="CCBN010000006">
    <property type="protein sequence ID" value="CDO53944.1"/>
    <property type="molecule type" value="Genomic_DNA"/>
</dbReference>
<dbReference type="GO" id="GO:1902975">
    <property type="term" value="P:mitotic DNA replication initiation"/>
    <property type="evidence" value="ECO:0007669"/>
    <property type="project" value="InterPro"/>
</dbReference>
<keyword evidence="7" id="KW-0863">Zinc-finger</keyword>
<evidence type="ECO:0000256" key="12">
    <source>
        <dbReference type="RuleBase" id="RU000442"/>
    </source>
</evidence>
<dbReference type="SMART" id="SM00486">
    <property type="entry name" value="POLBc"/>
    <property type="match status" value="1"/>
</dbReference>
<evidence type="ECO:0000259" key="15">
    <source>
        <dbReference type="Pfam" id="PF03104"/>
    </source>
</evidence>
<dbReference type="InterPro" id="IPR038256">
    <property type="entry name" value="Pol_alpha_znc_sf"/>
</dbReference>
<comment type="similarity">
    <text evidence="2 12">Belongs to the DNA polymerase type-B family.</text>
</comment>
<dbReference type="FunFam" id="3.30.70.2820:FF:000001">
    <property type="entry name" value="DNA polymerase"/>
    <property type="match status" value="1"/>
</dbReference>
<dbReference type="InterPro" id="IPR006172">
    <property type="entry name" value="DNA-dir_DNA_pol_B"/>
</dbReference>
<keyword evidence="11" id="KW-0539">Nucleus</keyword>
<feature type="domain" description="DNA polymerase alpha catalytic subunit N-terminal" evidence="17">
    <location>
        <begin position="11"/>
        <end position="71"/>
    </location>
</feature>
<evidence type="ECO:0000256" key="4">
    <source>
        <dbReference type="ARBA" id="ARBA00022695"/>
    </source>
</evidence>
<keyword evidence="10 12" id="KW-0238">DNA-binding</keyword>
<dbReference type="SUPFAM" id="SSF56672">
    <property type="entry name" value="DNA/RNA polymerases"/>
    <property type="match status" value="1"/>
</dbReference>
<protein>
    <recommendedName>
        <fullName evidence="12">DNA polymerase</fullName>
        <ecNumber evidence="12">2.7.7.7</ecNumber>
    </recommendedName>
</protein>
<dbReference type="GO" id="GO:0003682">
    <property type="term" value="F:chromatin binding"/>
    <property type="evidence" value="ECO:0007669"/>
    <property type="project" value="TreeGrafter"/>
</dbReference>
<dbReference type="InterPro" id="IPR015088">
    <property type="entry name" value="Znf_DNA-dir_DNA_pol_B_alpha"/>
</dbReference>
<dbReference type="Gene3D" id="3.90.1600.10">
    <property type="entry name" value="Palm domain of DNA polymerase"/>
    <property type="match status" value="2"/>
</dbReference>
<dbReference type="InterPro" id="IPR006134">
    <property type="entry name" value="DNA-dir_DNA_pol_B_multi_dom"/>
</dbReference>
<dbReference type="FunFam" id="1.10.132.60:FF:000004">
    <property type="entry name" value="DNA polymerase"/>
    <property type="match status" value="1"/>
</dbReference>
<feature type="compositionally biased region" description="Polar residues" evidence="13">
    <location>
        <begin position="232"/>
        <end position="245"/>
    </location>
</feature>
<dbReference type="CDD" id="cd05776">
    <property type="entry name" value="DNA_polB_alpha_exo"/>
    <property type="match status" value="1"/>
</dbReference>
<evidence type="ECO:0000259" key="14">
    <source>
        <dbReference type="Pfam" id="PF00136"/>
    </source>
</evidence>
<dbReference type="GO" id="GO:0006272">
    <property type="term" value="P:leading strand elongation"/>
    <property type="evidence" value="ECO:0007669"/>
    <property type="project" value="TreeGrafter"/>
</dbReference>
<dbReference type="GO" id="GO:0006273">
    <property type="term" value="P:lagging strand elongation"/>
    <property type="evidence" value="ECO:0007669"/>
    <property type="project" value="TreeGrafter"/>
</dbReference>
<dbReference type="GO" id="GO:0003688">
    <property type="term" value="F:DNA replication origin binding"/>
    <property type="evidence" value="ECO:0007669"/>
    <property type="project" value="TreeGrafter"/>
</dbReference>
<dbReference type="GO" id="GO:0003887">
    <property type="term" value="F:DNA-directed DNA polymerase activity"/>
    <property type="evidence" value="ECO:0007669"/>
    <property type="project" value="UniProtKB-KW"/>
</dbReference>
<evidence type="ECO:0000256" key="9">
    <source>
        <dbReference type="ARBA" id="ARBA00022932"/>
    </source>
</evidence>
<evidence type="ECO:0000256" key="13">
    <source>
        <dbReference type="SAM" id="MobiDB-lite"/>
    </source>
</evidence>
<dbReference type="InterPro" id="IPR042087">
    <property type="entry name" value="DNA_pol_B_thumb"/>
</dbReference>
<dbReference type="NCBIfam" id="TIGR00592">
    <property type="entry name" value="pol2"/>
    <property type="match status" value="1"/>
</dbReference>
<dbReference type="Pfam" id="PF08996">
    <property type="entry name" value="zf-DNA_Pol"/>
    <property type="match status" value="1"/>
</dbReference>
<evidence type="ECO:0000259" key="16">
    <source>
        <dbReference type="Pfam" id="PF08996"/>
    </source>
</evidence>
<dbReference type="InterPro" id="IPR023211">
    <property type="entry name" value="DNA_pol_palm_dom_sf"/>
</dbReference>
<keyword evidence="5 12" id="KW-0235">DNA replication</keyword>
<evidence type="ECO:0000256" key="10">
    <source>
        <dbReference type="ARBA" id="ARBA00023125"/>
    </source>
</evidence>
<evidence type="ECO:0000259" key="17">
    <source>
        <dbReference type="Pfam" id="PF12254"/>
    </source>
</evidence>
<dbReference type="GO" id="GO:0003697">
    <property type="term" value="F:single-stranded DNA binding"/>
    <property type="evidence" value="ECO:0007669"/>
    <property type="project" value="TreeGrafter"/>
</dbReference>
<accession>A0A0J9X9U3</accession>
<feature type="region of interest" description="Disordered" evidence="13">
    <location>
        <begin position="147"/>
        <end position="251"/>
    </location>
</feature>
<name>A0A0J9X9U3_GEOCN</name>
<feature type="domain" description="DNA-directed DNA polymerase family B exonuclease" evidence="15">
    <location>
        <begin position="475"/>
        <end position="721"/>
    </location>
</feature>
<comment type="subcellular location">
    <subcellularLocation>
        <location evidence="1">Nucleus</location>
    </subcellularLocation>
</comment>
<evidence type="ECO:0000313" key="18">
    <source>
        <dbReference type="EMBL" id="CDO53944.1"/>
    </source>
</evidence>
<keyword evidence="9 12" id="KW-0239">DNA-directed DNA polymerase</keyword>
<dbReference type="FunFam" id="3.30.420.10:FF:000036">
    <property type="entry name" value="DNA polymerase"/>
    <property type="match status" value="1"/>
</dbReference>
<dbReference type="GO" id="GO:0006281">
    <property type="term" value="P:DNA repair"/>
    <property type="evidence" value="ECO:0007669"/>
    <property type="project" value="UniProtKB-ARBA"/>
</dbReference>
<evidence type="ECO:0000256" key="6">
    <source>
        <dbReference type="ARBA" id="ARBA00022723"/>
    </source>
</evidence>
<evidence type="ECO:0000256" key="8">
    <source>
        <dbReference type="ARBA" id="ARBA00022833"/>
    </source>
</evidence>